<dbReference type="OrthoDB" id="9767435at2"/>
<dbReference type="InterPro" id="IPR003594">
    <property type="entry name" value="HATPase_dom"/>
</dbReference>
<evidence type="ECO:0000256" key="6">
    <source>
        <dbReference type="ARBA" id="ARBA00022777"/>
    </source>
</evidence>
<evidence type="ECO:0000256" key="8">
    <source>
        <dbReference type="SAM" id="Phobius"/>
    </source>
</evidence>
<dbReference type="GO" id="GO:0005524">
    <property type="term" value="F:ATP binding"/>
    <property type="evidence" value="ECO:0007669"/>
    <property type="project" value="UniProtKB-KW"/>
</dbReference>
<dbReference type="Gene3D" id="3.30.565.10">
    <property type="entry name" value="Histidine kinase-like ATPase, C-terminal domain"/>
    <property type="match status" value="1"/>
</dbReference>
<dbReference type="InterPro" id="IPR005467">
    <property type="entry name" value="His_kinase_dom"/>
</dbReference>
<keyword evidence="5" id="KW-0547">Nucleotide-binding</keyword>
<dbReference type="SMART" id="SM00028">
    <property type="entry name" value="TPR"/>
    <property type="match status" value="6"/>
</dbReference>
<keyword evidence="11" id="KW-1185">Reference proteome</keyword>
<evidence type="ECO:0000313" key="10">
    <source>
        <dbReference type="EMBL" id="RIV19263.1"/>
    </source>
</evidence>
<keyword evidence="6" id="KW-0418">Kinase</keyword>
<dbReference type="InterPro" id="IPR036890">
    <property type="entry name" value="HATPase_C_sf"/>
</dbReference>
<evidence type="ECO:0000313" key="11">
    <source>
        <dbReference type="Proteomes" id="UP000283523"/>
    </source>
</evidence>
<dbReference type="Gene3D" id="1.25.40.10">
    <property type="entry name" value="Tetratricopeptide repeat domain"/>
    <property type="match status" value="2"/>
</dbReference>
<organism evidence="10 11">
    <name type="scientific">Fibrisoma montanum</name>
    <dbReference type="NCBI Taxonomy" id="2305895"/>
    <lineage>
        <taxon>Bacteria</taxon>
        <taxon>Pseudomonadati</taxon>
        <taxon>Bacteroidota</taxon>
        <taxon>Cytophagia</taxon>
        <taxon>Cytophagales</taxon>
        <taxon>Spirosomataceae</taxon>
        <taxon>Fibrisoma</taxon>
    </lineage>
</organism>
<dbReference type="InterPro" id="IPR011495">
    <property type="entry name" value="Sig_transdc_His_kin_sub2_dim/P"/>
</dbReference>
<sequence>MKVAISLLLIGSFCLSWDNSHGQQINAQRDSLLRLLPTLPNDSVRFGVLYDIGNSYKATDAHKARQYATQALDLARTLNRGVDEADALNLISSTYRIEGDFLKAKKALLQALPLWDRFHKYKGLSQGYHNLSFIIFEGEKEYDLSLAYCQKALALNLEHGLTKYIPTNYNQIGLIYKNKGRLDLARAYFLKAVQVLKTLPTDQQGDMSAFYNNLSKVALEQGDSDEALRWVSLATKLNKQSNNQLSLTYSLENTARIMAYQGRLEQADKLFSDALNLAQQLNTPKRRRDIYQTMSECYERAGNFKQALFTHKRFNELNDSLFTATRARQLSELQTQYETVQKEQRIQQLDADARHRQRQFTYLGIGSSLLIALLAALVWQNNRIRRSRNLIRQQSEHLEVLMKELHHRVKNNFALVSGLLNLQIQKAPNEQTMKTVQQRIEAMALIHQRLYQTNHLTHVNFLEFITDLTESLLQAYGFRADDIDLTLDIDVVWLDVDRAIPLGLIANELITNTLKYAYQDTAKPALRVALQEKPNLSLEVADNGSGFDPKSWQLSGGSFGKQLIKALTAQLNGRYELDTSRGTRFRLSIA</sequence>
<dbReference type="SUPFAM" id="SSF55874">
    <property type="entry name" value="ATPase domain of HSP90 chaperone/DNA topoisomerase II/histidine kinase"/>
    <property type="match status" value="1"/>
</dbReference>
<dbReference type="Proteomes" id="UP000283523">
    <property type="component" value="Unassembled WGS sequence"/>
</dbReference>
<keyword evidence="8" id="KW-0472">Membrane</keyword>
<dbReference type="Pfam" id="PF13181">
    <property type="entry name" value="TPR_8"/>
    <property type="match status" value="1"/>
</dbReference>
<comment type="catalytic activity">
    <reaction evidence="1">
        <text>ATP + protein L-histidine = ADP + protein N-phospho-L-histidine.</text>
        <dbReference type="EC" id="2.7.13.3"/>
    </reaction>
</comment>
<gene>
    <name evidence="10" type="ORF">DYU11_24455</name>
</gene>
<evidence type="ECO:0000259" key="9">
    <source>
        <dbReference type="PROSITE" id="PS50109"/>
    </source>
</evidence>
<dbReference type="AlphaFoldDB" id="A0A418M0X7"/>
<dbReference type="GO" id="GO:0004673">
    <property type="term" value="F:protein histidine kinase activity"/>
    <property type="evidence" value="ECO:0007669"/>
    <property type="project" value="UniProtKB-EC"/>
</dbReference>
<evidence type="ECO:0000256" key="7">
    <source>
        <dbReference type="ARBA" id="ARBA00022840"/>
    </source>
</evidence>
<keyword evidence="7" id="KW-0067">ATP-binding</keyword>
<dbReference type="PROSITE" id="PS50109">
    <property type="entry name" value="HIS_KIN"/>
    <property type="match status" value="1"/>
</dbReference>
<dbReference type="Pfam" id="PF07568">
    <property type="entry name" value="HisKA_2"/>
    <property type="match status" value="1"/>
</dbReference>
<dbReference type="RefSeq" id="WP_119670368.1">
    <property type="nucleotide sequence ID" value="NZ_QXED01000008.1"/>
</dbReference>
<reference evidence="10 11" key="1">
    <citation type="submission" date="2018-08" db="EMBL/GenBank/DDBJ databases">
        <title>Fibrisoma montanum sp. nov., isolated from Danxia mountain soil.</title>
        <authorList>
            <person name="Huang Y."/>
        </authorList>
    </citation>
    <scope>NUCLEOTIDE SEQUENCE [LARGE SCALE GENOMIC DNA]</scope>
    <source>
        <strain evidence="10 11">HYT19</strain>
    </source>
</reference>
<dbReference type="EC" id="2.7.13.3" evidence="2"/>
<evidence type="ECO:0000256" key="3">
    <source>
        <dbReference type="ARBA" id="ARBA00022553"/>
    </source>
</evidence>
<evidence type="ECO:0000256" key="1">
    <source>
        <dbReference type="ARBA" id="ARBA00000085"/>
    </source>
</evidence>
<keyword evidence="8" id="KW-1133">Transmembrane helix</keyword>
<comment type="caution">
    <text evidence="10">The sequence shown here is derived from an EMBL/GenBank/DDBJ whole genome shotgun (WGS) entry which is preliminary data.</text>
</comment>
<dbReference type="SUPFAM" id="SSF48452">
    <property type="entry name" value="TPR-like"/>
    <property type="match status" value="2"/>
</dbReference>
<dbReference type="InterPro" id="IPR011990">
    <property type="entry name" value="TPR-like_helical_dom_sf"/>
</dbReference>
<feature type="domain" description="Histidine kinase" evidence="9">
    <location>
        <begin position="404"/>
        <end position="590"/>
    </location>
</feature>
<dbReference type="Pfam" id="PF02518">
    <property type="entry name" value="HATPase_c"/>
    <property type="match status" value="1"/>
</dbReference>
<keyword evidence="3" id="KW-0597">Phosphoprotein</keyword>
<accession>A0A418M0X7</accession>
<keyword evidence="8" id="KW-0812">Transmembrane</keyword>
<keyword evidence="4" id="KW-0808">Transferase</keyword>
<feature type="transmembrane region" description="Helical" evidence="8">
    <location>
        <begin position="360"/>
        <end position="379"/>
    </location>
</feature>
<evidence type="ECO:0000256" key="5">
    <source>
        <dbReference type="ARBA" id="ARBA00022741"/>
    </source>
</evidence>
<protein>
    <recommendedName>
        <fullName evidence="2">histidine kinase</fullName>
        <ecNumber evidence="2">2.7.13.3</ecNumber>
    </recommendedName>
</protein>
<evidence type="ECO:0000256" key="4">
    <source>
        <dbReference type="ARBA" id="ARBA00022679"/>
    </source>
</evidence>
<evidence type="ECO:0000256" key="2">
    <source>
        <dbReference type="ARBA" id="ARBA00012438"/>
    </source>
</evidence>
<dbReference type="EMBL" id="QXED01000008">
    <property type="protein sequence ID" value="RIV19263.1"/>
    <property type="molecule type" value="Genomic_DNA"/>
</dbReference>
<name>A0A418M0X7_9BACT</name>
<dbReference type="Pfam" id="PF13424">
    <property type="entry name" value="TPR_12"/>
    <property type="match status" value="2"/>
</dbReference>
<dbReference type="PANTHER" id="PTHR41523">
    <property type="entry name" value="TWO-COMPONENT SYSTEM SENSOR PROTEIN"/>
    <property type="match status" value="1"/>
</dbReference>
<proteinExistence type="predicted"/>
<dbReference type="InterPro" id="IPR019734">
    <property type="entry name" value="TPR_rpt"/>
</dbReference>
<dbReference type="PANTHER" id="PTHR41523:SF8">
    <property type="entry name" value="ETHYLENE RESPONSE SENSOR PROTEIN"/>
    <property type="match status" value="1"/>
</dbReference>
<dbReference type="Gene3D" id="3.30.450.20">
    <property type="entry name" value="PAS domain"/>
    <property type="match status" value="1"/>
</dbReference>